<reference evidence="3" key="1">
    <citation type="submission" date="2023-04" db="EMBL/GenBank/DDBJ databases">
        <title>Virulent bacteriophage PVP-XSN from an Vibrio parahaemolyticus isolate: Characterization and complete genome sequence.</title>
        <authorList>
            <person name="Qi T."/>
            <person name="Lyu S."/>
            <person name="Liu L."/>
            <person name="Guo Q."/>
            <person name="Shen W."/>
            <person name="Han M."/>
            <person name="Xiong F."/>
            <person name="Lou B."/>
            <person name="Xu H."/>
        </authorList>
    </citation>
    <scope>NUCLEOTIDE SEQUENCE</scope>
</reference>
<evidence type="ECO:0000256" key="1">
    <source>
        <dbReference type="ARBA" id="ARBA00023125"/>
    </source>
</evidence>
<dbReference type="EMBL" id="OQ851295">
    <property type="protein sequence ID" value="WJZ69953.1"/>
    <property type="molecule type" value="Genomic_DNA"/>
</dbReference>
<keyword evidence="1" id="KW-0238">DNA-binding</keyword>
<dbReference type="SUPFAM" id="SSF47413">
    <property type="entry name" value="lambda repressor-like DNA-binding domains"/>
    <property type="match status" value="1"/>
</dbReference>
<gene>
    <name evidence="3" type="ORF">PVP_XSN000040</name>
</gene>
<dbReference type="PANTHER" id="PTHR46558:SF3">
    <property type="entry name" value="TRANSCRIPTIONAL REGULATOR"/>
    <property type="match status" value="1"/>
</dbReference>
<dbReference type="InterPro" id="IPR001387">
    <property type="entry name" value="Cro/C1-type_HTH"/>
</dbReference>
<organism evidence="3 4">
    <name type="scientific">Vibrio phage PVP-XSN</name>
    <dbReference type="NCBI Taxonomy" id="3056214"/>
    <lineage>
        <taxon>Viruses</taxon>
        <taxon>Duplodnaviria</taxon>
        <taxon>Heunggongvirae</taxon>
        <taxon>Uroviricota</taxon>
        <taxon>Caudoviricetes</taxon>
    </lineage>
</organism>
<dbReference type="SMART" id="SM00530">
    <property type="entry name" value="HTH_XRE"/>
    <property type="match status" value="1"/>
</dbReference>
<proteinExistence type="predicted"/>
<dbReference type="InterPro" id="IPR010982">
    <property type="entry name" value="Lambda_DNA-bd_dom_sf"/>
</dbReference>
<dbReference type="PROSITE" id="PS50943">
    <property type="entry name" value="HTH_CROC1"/>
    <property type="match status" value="1"/>
</dbReference>
<dbReference type="Proteomes" id="UP001431754">
    <property type="component" value="Segment"/>
</dbReference>
<evidence type="ECO:0000313" key="4">
    <source>
        <dbReference type="Proteomes" id="UP001431754"/>
    </source>
</evidence>
<accession>A0AAX3Y4A8</accession>
<sequence>MALKLARIESRLTQKELAEKVGVTQQTIAKWERGISTPNHFKDMREIEKVLGKPIEQIFADVFRDQEPVT</sequence>
<dbReference type="PANTHER" id="PTHR46558">
    <property type="entry name" value="TRACRIPTIONAL REGULATORY PROTEIN-RELATED-RELATED"/>
    <property type="match status" value="1"/>
</dbReference>
<feature type="domain" description="HTH cro/C1-type" evidence="2">
    <location>
        <begin position="3"/>
        <end position="58"/>
    </location>
</feature>
<dbReference type="Pfam" id="PF01381">
    <property type="entry name" value="HTH_3"/>
    <property type="match status" value="1"/>
</dbReference>
<evidence type="ECO:0000313" key="3">
    <source>
        <dbReference type="EMBL" id="WJZ69953.1"/>
    </source>
</evidence>
<dbReference type="Gene3D" id="1.10.260.40">
    <property type="entry name" value="lambda repressor-like DNA-binding domains"/>
    <property type="match status" value="1"/>
</dbReference>
<evidence type="ECO:0000259" key="2">
    <source>
        <dbReference type="PROSITE" id="PS50943"/>
    </source>
</evidence>
<dbReference type="GO" id="GO:0003677">
    <property type="term" value="F:DNA binding"/>
    <property type="evidence" value="ECO:0007669"/>
    <property type="project" value="UniProtKB-KW"/>
</dbReference>
<protein>
    <submittedName>
        <fullName evidence="3">Helix-turn-helix domain protein</fullName>
    </submittedName>
</protein>
<name>A0AAX3Y4A8_9CAUD</name>
<dbReference type="CDD" id="cd00093">
    <property type="entry name" value="HTH_XRE"/>
    <property type="match status" value="1"/>
</dbReference>